<accession>A0A4R0NE42</accession>
<proteinExistence type="predicted"/>
<dbReference type="InterPro" id="IPR036709">
    <property type="entry name" value="Autotransporte_beta_dom_sf"/>
</dbReference>
<dbReference type="RefSeq" id="WP_131597923.1">
    <property type="nucleotide sequence ID" value="NZ_SJSL01000009.1"/>
</dbReference>
<evidence type="ECO:0000256" key="1">
    <source>
        <dbReference type="SAM" id="SignalP"/>
    </source>
</evidence>
<gene>
    <name evidence="2" type="ORF">EZ437_20100</name>
</gene>
<dbReference type="Gene3D" id="2.40.128.130">
    <property type="entry name" value="Autotransporter beta-domain"/>
    <property type="match status" value="1"/>
</dbReference>
<dbReference type="OrthoDB" id="766930at2"/>
<feature type="signal peptide" evidence="1">
    <location>
        <begin position="1"/>
        <end position="19"/>
    </location>
</feature>
<dbReference type="AlphaFoldDB" id="A0A4R0NE42"/>
<evidence type="ECO:0000313" key="2">
    <source>
        <dbReference type="EMBL" id="TCC97392.1"/>
    </source>
</evidence>
<organism evidence="2 3">
    <name type="scientific">Pedobacter psychroterrae</name>
    <dbReference type="NCBI Taxonomy" id="2530453"/>
    <lineage>
        <taxon>Bacteria</taxon>
        <taxon>Pseudomonadati</taxon>
        <taxon>Bacteroidota</taxon>
        <taxon>Sphingobacteriia</taxon>
        <taxon>Sphingobacteriales</taxon>
        <taxon>Sphingobacteriaceae</taxon>
        <taxon>Pedobacter</taxon>
    </lineage>
</organism>
<keyword evidence="1" id="KW-0732">Signal</keyword>
<keyword evidence="3" id="KW-1185">Reference proteome</keyword>
<protein>
    <submittedName>
        <fullName evidence="2">Uncharacterized protein</fullName>
    </submittedName>
</protein>
<name>A0A4R0NE42_9SPHI</name>
<dbReference type="SUPFAM" id="SSF56925">
    <property type="entry name" value="OMPA-like"/>
    <property type="match status" value="1"/>
</dbReference>
<dbReference type="Proteomes" id="UP000293347">
    <property type="component" value="Unassembled WGS sequence"/>
</dbReference>
<sequence length="211" mass="23409">MKRQLLTAMAVVLSVCGYAQTKGTNALGFGVNFSTTKSEQNTTGSGHESKNKIATFQLGYGHFIADNSKLGFNVLYGKTEVQNSGYENNAEGERVSVALDYQHYYPLIKKLYAFAGGNVGYGTYDYTSTSNDNQHDYRTNDYFLGAQGGLTWFFSKTFALETSLINANFGYSEVKSTNQGPNNNTVQSSTNFNINTQGQFTNLNFRIYLMF</sequence>
<reference evidence="2 3" key="1">
    <citation type="submission" date="2019-02" db="EMBL/GenBank/DDBJ databases">
        <title>Pedobacter sp. RP-1-14 sp. nov., isolated from Arctic soil.</title>
        <authorList>
            <person name="Dahal R.H."/>
        </authorList>
    </citation>
    <scope>NUCLEOTIDE SEQUENCE [LARGE SCALE GENOMIC DNA]</scope>
    <source>
        <strain evidence="2 3">RP-1-14</strain>
    </source>
</reference>
<feature type="chain" id="PRO_5020782344" evidence="1">
    <location>
        <begin position="20"/>
        <end position="211"/>
    </location>
</feature>
<dbReference type="InterPro" id="IPR011250">
    <property type="entry name" value="OMP/PagP_B-barrel"/>
</dbReference>
<comment type="caution">
    <text evidence="2">The sequence shown here is derived from an EMBL/GenBank/DDBJ whole genome shotgun (WGS) entry which is preliminary data.</text>
</comment>
<evidence type="ECO:0000313" key="3">
    <source>
        <dbReference type="Proteomes" id="UP000293347"/>
    </source>
</evidence>
<dbReference type="EMBL" id="SJSL01000009">
    <property type="protein sequence ID" value="TCC97392.1"/>
    <property type="molecule type" value="Genomic_DNA"/>
</dbReference>